<gene>
    <name evidence="4" type="ORF">NCTC10860_00202</name>
</gene>
<dbReference type="EMBL" id="UGUW01000002">
    <property type="protein sequence ID" value="SUD57996.1"/>
    <property type="molecule type" value="Genomic_DNA"/>
</dbReference>
<dbReference type="Proteomes" id="UP000254084">
    <property type="component" value="Unassembled WGS sequence"/>
</dbReference>
<proteinExistence type="predicted"/>
<dbReference type="CDD" id="cd18809">
    <property type="entry name" value="SF1_C_RecD"/>
    <property type="match status" value="1"/>
</dbReference>
<evidence type="ECO:0000313" key="4">
    <source>
        <dbReference type="EMBL" id="SUD57996.1"/>
    </source>
</evidence>
<dbReference type="InterPro" id="IPR027417">
    <property type="entry name" value="P-loop_NTPase"/>
</dbReference>
<sequence length="1723" mass="189707">MSHYGISNQKTTAGNFAAKAAYFEKKLRELKALQEKRINLGMSRDASSEALAAEIAEVEAEIAKIRSQVEDGHGTGPDDYYHKSDTLSSAIVGPLAERLGLGDHPKNGDYLALFRGINPRTNEAFLGEARLKQIDKAIQEAEGRKSNASAKKKLDAGDLAQLEKEAKDKAAKDPVLGYSSCVSLQKSFSLLWGQYDDETRKKFHECAMRANKKTLEWRSASGLVRGREGAQGSQSVAVDALTLVYAHCTARKAQGARHPDAQLHFHWEDPNFGMTADGKFLALDAGYLYKTQRQVGAMNDLFLYQELVEHMPEVAAACVVDYEGHGLRLNDRTVSQELIAENSKRSSEIDREAKHTATSGAGARQAIATRTRDGKDFVAGDDWDAYLRETIPKIELKSSTAEELKGPKLAQVQRMIFRGNTVIDEFAINAAATSLTIGRGVAKDVDLIKNAIFQQLGIVEIPQEPDAEGRTPPRRFTTKELISLETDCLKAVYAGLDDPRWSVDQAIVDRVIDAYEREKQAKQKTGEEPFKLTQEQRQAAYDLTKLGQFTFLKGAAGVGKSATLAPTFRVYAEAFKAQGRRIIGVAPANRQAIELASATGIKAQTVHSLLLKHQEAAAAKAKGERYRPENLIGQGDIVVCDEAGMLDTYAMHALIVACHQSGARLICVGDRNQHGAVETAALFGLMHEAVGDRCAKIETIARQISQYKPTAQALYEGKTDLAIANMLRDDQIKAFADGVNEADELVGDLFVDMKAGLPGRDGVVRELNWSQILVLADTNEQVRALNDKIRDARFGRGELSAEGSVSIETEVRPGERFTIQIAIGDRLLLRKTAKDAESEPIYNGDLGTVKAIERISRLIDGETVEDIQFTIDRDDGKTVKINASEYQALQYGYAMTGHKAQGMTVMQSYYLPAGHATLQSWYVAYTRGIHGAKTYLNSTSWPEFRKAVSKYVYKDNALDLMPEVREAIRAGAQSGVMAPLKEQKLSVSDRLQGVSPEFQFPTLSNAPQQPAAAESEKPEQSVTVIPPVEAEIEHAKAFGAAIVDLRSDEQTWPADARRVAVVAAENPAPGVEVEPWKNPGSSVPAEQRRDICETLQGMTPALTTTKYRYIKPVPQEANHERLAAADYRRGIENDPGRTDDRGDAESSGRSARGFGVYRLAPGADRLQRDPAKHIEHAIRRADQLDPFAAGPRAPAHNLRQVPSSNLATGGERRTQGVLPPDVQVHGGEPAELRRPADGRRNSAAVKPMARFDKQADKDLIANLKIMADLPGYAEKLGMHLDKKASYEGHQVYRYGGGKFDIYRAADSTWRWQERHSGKNGDIFKLHMEVKGSSFAEAKQAVAAFHGIGVTVSKEQLAESTQRTMTELKSDALDRQAKIEAGTEKAQRSFGLMSRGNASYLESRGISPEVLAATRWKTNIYGSACFPHYDADRNFSGYEYRGFDYKDKATGENRQAKGFSRDTEKGIYIANRDCANPTEIRFSEGGVDTLSTYQLATPEERQRILFVGTTGEPGPATEAAIIALAERHNIRRFSMAYDRDQGGENLTAKRAARLAERFPDAQIEDVRERIGLQLGEDPNQLVQRLQGMTVETAEIKVEPVQVEQAPPKKEQLCQLASSICRREGEEAYALVIDERLDQRRLDDAVEASREGIKIVKGKQIDSALIELRKRSPGATREQAEEVWKISEKAKEILAVERGLAAVQGGGGPDSFDNEFEAQTPVRVR</sequence>
<dbReference type="GO" id="GO:0004527">
    <property type="term" value="F:exonuclease activity"/>
    <property type="evidence" value="ECO:0007669"/>
    <property type="project" value="UniProtKB-KW"/>
</dbReference>
<dbReference type="Pfam" id="PF13155">
    <property type="entry name" value="Toprim_2"/>
    <property type="match status" value="1"/>
</dbReference>
<dbReference type="CDD" id="cd17933">
    <property type="entry name" value="DEXSc_RecD-like"/>
    <property type="match status" value="1"/>
</dbReference>
<dbReference type="Gene3D" id="3.40.50.300">
    <property type="entry name" value="P-loop containing nucleotide triphosphate hydrolases"/>
    <property type="match status" value="2"/>
</dbReference>
<dbReference type="Pfam" id="PF13604">
    <property type="entry name" value="AAA_30"/>
    <property type="match status" value="1"/>
</dbReference>
<feature type="domain" description="DUF3991" evidence="3">
    <location>
        <begin position="1399"/>
        <end position="1459"/>
    </location>
</feature>
<evidence type="ECO:0000259" key="3">
    <source>
        <dbReference type="Pfam" id="PF13154"/>
    </source>
</evidence>
<feature type="compositionally biased region" description="Basic and acidic residues" evidence="1">
    <location>
        <begin position="1127"/>
        <end position="1146"/>
    </location>
</feature>
<feature type="region of interest" description="Disordered" evidence="1">
    <location>
        <begin position="1127"/>
        <end position="1155"/>
    </location>
</feature>
<dbReference type="Pfam" id="PF13154">
    <property type="entry name" value="DUF3991"/>
    <property type="match status" value="1"/>
</dbReference>
<feature type="compositionally biased region" description="Basic and acidic residues" evidence="1">
    <location>
        <begin position="1228"/>
        <end position="1240"/>
    </location>
</feature>
<evidence type="ECO:0000313" key="5">
    <source>
        <dbReference type="Proteomes" id="UP000254084"/>
    </source>
</evidence>
<dbReference type="Gene3D" id="2.30.30.940">
    <property type="match status" value="1"/>
</dbReference>
<feature type="domain" description="TrwC relaxase" evidence="2">
    <location>
        <begin position="73"/>
        <end position="379"/>
    </location>
</feature>
<name>A0A379JZX5_ECTOL</name>
<feature type="region of interest" description="Disordered" evidence="1">
    <location>
        <begin position="1703"/>
        <end position="1723"/>
    </location>
</feature>
<evidence type="ECO:0000259" key="2">
    <source>
        <dbReference type="Pfam" id="PF08751"/>
    </source>
</evidence>
<reference evidence="4 5" key="1">
    <citation type="submission" date="2018-06" db="EMBL/GenBank/DDBJ databases">
        <authorList>
            <consortium name="Pathogen Informatics"/>
            <person name="Doyle S."/>
        </authorList>
    </citation>
    <scope>NUCLEOTIDE SEQUENCE [LARGE SCALE GENOMIC DNA]</scope>
    <source>
        <strain evidence="4 5">NCTC10860</strain>
    </source>
</reference>
<dbReference type="InterPro" id="IPR014862">
    <property type="entry name" value="TrwC"/>
</dbReference>
<keyword evidence="4" id="KW-0378">Hydrolase</keyword>
<organism evidence="4 5">
    <name type="scientific">Ectopseudomonas oleovorans</name>
    <name type="common">Pseudomonas oleovorans</name>
    <dbReference type="NCBI Taxonomy" id="301"/>
    <lineage>
        <taxon>Bacteria</taxon>
        <taxon>Pseudomonadati</taxon>
        <taxon>Pseudomonadota</taxon>
        <taxon>Gammaproteobacteria</taxon>
        <taxon>Pseudomonadales</taxon>
        <taxon>Pseudomonadaceae</taxon>
        <taxon>Ectopseudomonas</taxon>
    </lineage>
</organism>
<accession>A0A379JZX5</accession>
<dbReference type="RefSeq" id="WP_084341643.1">
    <property type="nucleotide sequence ID" value="NZ_UGUW01000002.1"/>
</dbReference>
<feature type="region of interest" description="Disordered" evidence="1">
    <location>
        <begin position="1187"/>
        <end position="1245"/>
    </location>
</feature>
<keyword evidence="4" id="KW-0269">Exonuclease</keyword>
<dbReference type="SUPFAM" id="SSF52540">
    <property type="entry name" value="P-loop containing nucleoside triphosphate hydrolases"/>
    <property type="match status" value="1"/>
</dbReference>
<evidence type="ECO:0000256" key="1">
    <source>
        <dbReference type="SAM" id="MobiDB-lite"/>
    </source>
</evidence>
<protein>
    <submittedName>
        <fullName evidence="4">Putative ATP-dependent exoDNAse (Exonuclease V) alpha subunit</fullName>
    </submittedName>
</protein>
<dbReference type="SUPFAM" id="SSF55464">
    <property type="entry name" value="Origin of replication-binding domain, RBD-like"/>
    <property type="match status" value="1"/>
</dbReference>
<dbReference type="Pfam" id="PF08751">
    <property type="entry name" value="TrwC"/>
    <property type="match status" value="1"/>
</dbReference>
<keyword evidence="4" id="KW-0540">Nuclease</keyword>
<feature type="region of interest" description="Disordered" evidence="1">
    <location>
        <begin position="998"/>
        <end position="1020"/>
    </location>
</feature>
<dbReference type="InterPro" id="IPR025054">
    <property type="entry name" value="DUF3991"/>
</dbReference>